<feature type="domain" description="HNH Cas9-type" evidence="14">
    <location>
        <begin position="773"/>
        <end position="939"/>
    </location>
</feature>
<dbReference type="PROSITE" id="PS51749">
    <property type="entry name" value="HNH_CAS9"/>
    <property type="match status" value="1"/>
</dbReference>
<dbReference type="Pfam" id="PF13395">
    <property type="entry name" value="HNH_4"/>
    <property type="match status" value="1"/>
</dbReference>
<dbReference type="GO" id="GO:0004519">
    <property type="term" value="F:endonuclease activity"/>
    <property type="evidence" value="ECO:0007669"/>
    <property type="project" value="UniProtKB-UniRule"/>
</dbReference>
<feature type="binding site" evidence="13">
    <location>
        <position position="10"/>
    </location>
    <ligand>
        <name>Mg(2+)</name>
        <dbReference type="ChEBI" id="CHEBI:18420"/>
        <label>2</label>
    </ligand>
</feature>
<keyword evidence="3 13" id="KW-0540">Nuclease</keyword>
<protein>
    <recommendedName>
        <fullName evidence="13">CRISPR-associated endonuclease Cas9</fullName>
        <ecNumber evidence="13">3.1.-.-</ecNumber>
    </recommendedName>
</protein>
<accession>A0A385ADN3</accession>
<dbReference type="Pfam" id="PF22702">
    <property type="entry name" value="Cas9_RuvC"/>
    <property type="match status" value="1"/>
</dbReference>
<organism evidence="15 16">
    <name type="scientific">Latilactobacillus curvatus</name>
    <name type="common">Lactobacillus curvatus</name>
    <dbReference type="NCBI Taxonomy" id="28038"/>
    <lineage>
        <taxon>Bacteria</taxon>
        <taxon>Bacillati</taxon>
        <taxon>Bacillota</taxon>
        <taxon>Bacilli</taxon>
        <taxon>Lactobacillales</taxon>
        <taxon>Lactobacillaceae</taxon>
        <taxon>Latilactobacillus</taxon>
    </lineage>
</organism>
<evidence type="ECO:0000259" key="14">
    <source>
        <dbReference type="PROSITE" id="PS51749"/>
    </source>
</evidence>
<keyword evidence="6 13" id="KW-0378">Hydrolase</keyword>
<name>A0A385ADN3_LATCU</name>
<evidence type="ECO:0000313" key="15">
    <source>
        <dbReference type="EMBL" id="AXN35734.1"/>
    </source>
</evidence>
<dbReference type="NCBIfam" id="TIGR01865">
    <property type="entry name" value="cas_Csn1"/>
    <property type="match status" value="1"/>
</dbReference>
<comment type="subunit">
    <text evidence="12 13">Monomer. Binds crRNA and tracrRNA.</text>
</comment>
<dbReference type="InterPro" id="IPR036397">
    <property type="entry name" value="RNaseH_sf"/>
</dbReference>
<evidence type="ECO:0000256" key="8">
    <source>
        <dbReference type="ARBA" id="ARBA00022884"/>
    </source>
</evidence>
<dbReference type="GO" id="GO:0046872">
    <property type="term" value="F:metal ion binding"/>
    <property type="evidence" value="ECO:0007669"/>
    <property type="project" value="UniProtKB-UniRule"/>
</dbReference>
<dbReference type="Proteomes" id="UP000257607">
    <property type="component" value="Chromosome"/>
</dbReference>
<dbReference type="Gene3D" id="1.10.30.50">
    <property type="match status" value="1"/>
</dbReference>
<evidence type="ECO:0000256" key="4">
    <source>
        <dbReference type="ARBA" id="ARBA00022723"/>
    </source>
</evidence>
<feature type="active site" description="Proton acceptor for HNH nuclease domain" evidence="13">
    <location>
        <position position="855"/>
    </location>
</feature>
<dbReference type="RefSeq" id="WP_116843570.1">
    <property type="nucleotide sequence ID" value="NZ_CP031003.1"/>
</dbReference>
<evidence type="ECO:0000256" key="6">
    <source>
        <dbReference type="ARBA" id="ARBA00022801"/>
    </source>
</evidence>
<evidence type="ECO:0000256" key="7">
    <source>
        <dbReference type="ARBA" id="ARBA00022842"/>
    </source>
</evidence>
<dbReference type="HAMAP" id="MF_01480">
    <property type="entry name" value="Cas9"/>
    <property type="match status" value="1"/>
</dbReference>
<evidence type="ECO:0000256" key="1">
    <source>
        <dbReference type="ARBA" id="ARBA00001946"/>
    </source>
</evidence>
<evidence type="ECO:0000256" key="9">
    <source>
        <dbReference type="ARBA" id="ARBA00023118"/>
    </source>
</evidence>
<evidence type="ECO:0000256" key="10">
    <source>
        <dbReference type="ARBA" id="ARBA00023125"/>
    </source>
</evidence>
<comment type="cofactor">
    <cofactor evidence="1 13">
        <name>Mg(2+)</name>
        <dbReference type="ChEBI" id="CHEBI:18420"/>
    </cofactor>
</comment>
<dbReference type="EC" id="3.1.-.-" evidence="13"/>
<evidence type="ECO:0000256" key="12">
    <source>
        <dbReference type="ARBA" id="ARBA00046380"/>
    </source>
</evidence>
<dbReference type="InterPro" id="IPR032240">
    <property type="entry name" value="Cas9_REC"/>
</dbReference>
<keyword evidence="11" id="KW-0464">Manganese</keyword>
<feature type="binding site" evidence="13">
    <location>
        <position position="10"/>
    </location>
    <ligand>
        <name>Mg(2+)</name>
        <dbReference type="ChEBI" id="CHEBI:18420"/>
        <label>1</label>
    </ligand>
</feature>
<dbReference type="GO" id="GO:0043571">
    <property type="term" value="P:maintenance of CRISPR repeat elements"/>
    <property type="evidence" value="ECO:0007669"/>
    <property type="project" value="UniProtKB-UniRule"/>
</dbReference>
<feature type="binding site" evidence="13">
    <location>
        <position position="992"/>
    </location>
    <ligand>
        <name>Mg(2+)</name>
        <dbReference type="ChEBI" id="CHEBI:18420"/>
        <label>2</label>
    </ligand>
</feature>
<evidence type="ECO:0000256" key="5">
    <source>
        <dbReference type="ARBA" id="ARBA00022759"/>
    </source>
</evidence>
<dbReference type="GO" id="GO:0016787">
    <property type="term" value="F:hydrolase activity"/>
    <property type="evidence" value="ECO:0007669"/>
    <property type="project" value="UniProtKB-KW"/>
</dbReference>
<dbReference type="GO" id="GO:0003677">
    <property type="term" value="F:DNA binding"/>
    <property type="evidence" value="ECO:0007669"/>
    <property type="project" value="UniProtKB-UniRule"/>
</dbReference>
<evidence type="ECO:0000256" key="2">
    <source>
        <dbReference type="ARBA" id="ARBA00005244"/>
    </source>
</evidence>
<keyword evidence="7 13" id="KW-0460">Magnesium</keyword>
<feature type="binding site" evidence="13">
    <location>
        <position position="777"/>
    </location>
    <ligand>
        <name>Mg(2+)</name>
        <dbReference type="ChEBI" id="CHEBI:18420"/>
        <label>1</label>
    </ligand>
</feature>
<comment type="function">
    <text evidence="13">CRISPR (clustered regularly interspaced short palindromic repeat) is an adaptive immune system that provides protection against mobile genetic elements (viruses, transposable elements and conjugative plasmids). CRISPR clusters contain spacers, sequences complementary to antecedent mobile elements, and target invading nucleic acids. CRISPR clusters are transcribed and processed into CRISPR RNA (crRNA). In type II CRISPR systems correct processing of pre-crRNA requires a trans-encoded small RNA (tracrRNA), endogenous ribonuclease 3 (rnc) and this protein. The tracrRNA serves as a guide for ribonuclease 3-aided processing of pre-crRNA. Subsequently Cas9/crRNA/tracrRNA endonucleolytically cleaves linear or circular dsDNA target complementary to the spacer; Cas9 is inactive in the absence of the 2 guide RNAs (gRNA). Cas9 recognizes the protospacer adjacent motif (PAM) in the CRISPR repeat sequences to help distinguish self versus nonself, as targets within the bacterial CRISPR locus do not have PAMs. PAM recognition is also required for catalytic activity.</text>
</comment>
<comment type="domain">
    <text evidence="13">Has 2 endonuclease domains. The discontinuous RuvC-like domain cleaves the target DNA noncomplementary to crRNA while the HNH nuclease domain cleaves the target DNA complementary to crRNA.</text>
</comment>
<dbReference type="Pfam" id="PF16595">
    <property type="entry name" value="Cas9_PI"/>
    <property type="match status" value="1"/>
</dbReference>
<dbReference type="EMBL" id="CP031003">
    <property type="protein sequence ID" value="AXN35734.1"/>
    <property type="molecule type" value="Genomic_DNA"/>
</dbReference>
<feature type="active site" description="For RuvC-like nuclease domain" evidence="13">
    <location>
        <position position="10"/>
    </location>
</feature>
<proteinExistence type="inferred from homology"/>
<reference evidence="15 16" key="1">
    <citation type="submission" date="2018-07" db="EMBL/GenBank/DDBJ databases">
        <title>Lactobacillus curvatus genome sequence.</title>
        <authorList>
            <person name="Prechtl R."/>
        </authorList>
    </citation>
    <scope>NUCLEOTIDE SEQUENCE [LARGE SCALE GENOMIC DNA]</scope>
    <source>
        <strain evidence="15 16">TMW 1.1928</strain>
    </source>
</reference>
<dbReference type="InterPro" id="IPR033114">
    <property type="entry name" value="HNH_CAS9"/>
</dbReference>
<evidence type="ECO:0000256" key="11">
    <source>
        <dbReference type="ARBA" id="ARBA00023211"/>
    </source>
</evidence>
<dbReference type="Pfam" id="PF16593">
    <property type="entry name" value="Cas9-BH"/>
    <property type="match status" value="1"/>
</dbReference>
<keyword evidence="10 13" id="KW-0238">DNA-binding</keyword>
<feature type="binding site" evidence="13">
    <location>
        <position position="777"/>
    </location>
    <ligand>
        <name>Mg(2+)</name>
        <dbReference type="ChEBI" id="CHEBI:18420"/>
        <label>2</label>
    </ligand>
</feature>
<keyword evidence="5 13" id="KW-0255">Endonuclease</keyword>
<dbReference type="InterPro" id="IPR003615">
    <property type="entry name" value="HNH_nuc"/>
</dbReference>
<evidence type="ECO:0000256" key="13">
    <source>
        <dbReference type="HAMAP-Rule" id="MF_01480"/>
    </source>
</evidence>
<evidence type="ECO:0000256" key="3">
    <source>
        <dbReference type="ARBA" id="ARBA00022722"/>
    </source>
</evidence>
<sequence>MSRPYNIGLDIGTSSIGWSVVDDQSKLVSVRGKYGYGVRLYDEGQTAAERRSFRTTRRRLKRRKWRLGLLREIFEPYITPVDDTFFLRQKQSNLSPKDQRKLYPQTSLFNDRTDRAFYDDYPTIYHLRYKLMTEKRQFDIREIYLAMHHIVKYRGHFLNEAPVSSFKSSEINLVAHFDRLNTIFADLFSESGFQLETDKLAEVKALLLDNQQSASNRQRQALSLIYTPSTNKAVEKQNKAIATELLKAILGLKAKFNVLTGIKAEDVKAWTLTFNAENFDEEMVKLESSLDDNAHQIIESLQELYSGVLLAGIVPENQSLSQAMITKYDDHQKHLKMLKAVREALAPGDRQRLKQAYDQYVDGQENTKAYSKEDFYGDITKALKNNPDHPIVSEIKKLIELDQFMPKQRTKDNGAIPHQLHQQELDRIIENQQQYYPWLAELNPNSKRQTVAKYKLDELVTFRVPYYVGPLITAEQQRQSSDAKFAWMIRKAEGRITPWNFDDKVDRQASANEFIKRMTTTDTYLLAEDVLPKQSLIYQRFEVLNELNGLKIDDQPITTELKQAIFTDLFMQKISVTVKNIQDYLVSQKRYASRPAITGLSDENKFNSRLSTYHDLKMIVGDAVDDVDKQADLEKCIEWSTIFEDGKIYSVKLNEIDWLTDQQRVQLAAKHYRGWGRLSAKLLTQIVNANGQRIMDLLWDTTDNFMRIVHSEDFDKLITEANQMMLAENDVQDVINDLYTSPQNKKALRQILLVVNDIQKAMKGQAPERILIEFAREDEVNPRLSVQRKRQVEQVYQNISNELLNNTEIRNELKDLSNSALSNTRLFLYFMQGGRDMYTGDSLNIDRLSTYDIDHILPQSFVKDNSLDNRVLVSQKMNRSKADQVPTDFTSVELGQKMQIQWEQMLRAGLITKKKYDNLTLNPDHISKYAMKGFINRQLVETRQVIKLATNLLMKQYGEDNIELITVKSGLTHQMRTEFDFPKNRNLNNHHHAFDAYLTAFVGLYLLKRYPKLKPYFVYGEYQKASQQDKWRNFNFLNGLKKDELVDENTEAVIWDKESGLAYLNKIYQFKKILVTREVHENSGALFNQTLYAAKDDKASGQGGKQLIPAKQDRPTALYGGYSGKTVAYMCIVRIKNKKGDLYKVCGVETSWLAQLKQLTDEDSQKAFLKQKISPQFTKVKKQKGTIVKVVEDFEVIAPHILINQRFFDNGQELTLGSATYKHNEQELILDKTAVKLLNGALPLTQSEELAEQVYDEILDQVMHYFPLYDTNQFRAKLSAGKAAFMKLPWKSQWDGNKMVQVGQQIILDRVLIGLHANAAMSDLKVLKMTTPFGMIQQPTGITLSSDTQIIYQSPTGLFERRVALRDL</sequence>
<dbReference type="InterPro" id="IPR032239">
    <property type="entry name" value="Cas9-BH"/>
</dbReference>
<comment type="similarity">
    <text evidence="2">Belongs to the CRISPR-associated protein Cas9 family. Subtype II-A subfamily.</text>
</comment>
<feature type="binding site" evidence="13">
    <location>
        <position position="773"/>
    </location>
    <ligand>
        <name>Mg(2+)</name>
        <dbReference type="ChEBI" id="CHEBI:18420"/>
        <label>1</label>
    </ligand>
</feature>
<keyword evidence="9 13" id="KW-0051">Antiviral defense</keyword>
<gene>
    <name evidence="13 15" type="primary">cas9</name>
    <name evidence="15" type="ORF">DT351_04895</name>
</gene>
<dbReference type="InterPro" id="IPR032237">
    <property type="entry name" value="Cas9_PI"/>
</dbReference>
<dbReference type="InterPro" id="IPR028629">
    <property type="entry name" value="Cas9"/>
</dbReference>
<dbReference type="GO" id="GO:0003723">
    <property type="term" value="F:RNA binding"/>
    <property type="evidence" value="ECO:0007669"/>
    <property type="project" value="UniProtKB-UniRule"/>
</dbReference>
<dbReference type="Pfam" id="PF16592">
    <property type="entry name" value="Cas9_REC"/>
    <property type="match status" value="1"/>
</dbReference>
<dbReference type="InterPro" id="IPR055228">
    <property type="entry name" value="Cas9_RuvC"/>
</dbReference>
<comment type="similarity">
    <text evidence="13">Belongs to the CRISPR-associated Cas9 family.</text>
</comment>
<dbReference type="Gene3D" id="3.30.420.10">
    <property type="entry name" value="Ribonuclease H-like superfamily/Ribonuclease H"/>
    <property type="match status" value="1"/>
</dbReference>
<keyword evidence="4 13" id="KW-0479">Metal-binding</keyword>
<dbReference type="GO" id="GO:0051607">
    <property type="term" value="P:defense response to virus"/>
    <property type="evidence" value="ECO:0007669"/>
    <property type="project" value="UniProtKB-UniRule"/>
</dbReference>
<keyword evidence="8 13" id="KW-0694">RNA-binding</keyword>
<evidence type="ECO:0000313" key="16">
    <source>
        <dbReference type="Proteomes" id="UP000257607"/>
    </source>
</evidence>